<keyword evidence="2" id="KW-0472">Membrane</keyword>
<evidence type="ECO:0000256" key="1">
    <source>
        <dbReference type="SAM" id="MobiDB-lite"/>
    </source>
</evidence>
<protein>
    <submittedName>
        <fullName evidence="4">Uncharacterized protein</fullName>
    </submittedName>
</protein>
<accession>A0A915HVC1</accession>
<name>A0A915HVC1_ROMCU</name>
<reference evidence="4" key="1">
    <citation type="submission" date="2022-11" db="UniProtKB">
        <authorList>
            <consortium name="WormBaseParasite"/>
        </authorList>
    </citation>
    <scope>IDENTIFICATION</scope>
</reference>
<dbReference type="Proteomes" id="UP000887565">
    <property type="component" value="Unplaced"/>
</dbReference>
<dbReference type="SUPFAM" id="SSF49354">
    <property type="entry name" value="PapD-like"/>
    <property type="match status" value="1"/>
</dbReference>
<feature type="region of interest" description="Disordered" evidence="1">
    <location>
        <begin position="151"/>
        <end position="208"/>
    </location>
</feature>
<dbReference type="InterPro" id="IPR008962">
    <property type="entry name" value="PapD-like_sf"/>
</dbReference>
<evidence type="ECO:0000313" key="3">
    <source>
        <dbReference type="Proteomes" id="UP000887565"/>
    </source>
</evidence>
<keyword evidence="2" id="KW-1133">Transmembrane helix</keyword>
<dbReference type="AlphaFoldDB" id="A0A915HVC1"/>
<evidence type="ECO:0000256" key="2">
    <source>
        <dbReference type="SAM" id="Phobius"/>
    </source>
</evidence>
<feature type="compositionally biased region" description="Polar residues" evidence="1">
    <location>
        <begin position="151"/>
        <end position="168"/>
    </location>
</feature>
<keyword evidence="3" id="KW-1185">Reference proteome</keyword>
<dbReference type="WBParaSite" id="nRc.2.0.1.t05849-RA">
    <property type="protein sequence ID" value="nRc.2.0.1.t05849-RA"/>
    <property type="gene ID" value="nRc.2.0.1.g05849"/>
</dbReference>
<organism evidence="3 4">
    <name type="scientific">Romanomermis culicivorax</name>
    <name type="common">Nematode worm</name>
    <dbReference type="NCBI Taxonomy" id="13658"/>
    <lineage>
        <taxon>Eukaryota</taxon>
        <taxon>Metazoa</taxon>
        <taxon>Ecdysozoa</taxon>
        <taxon>Nematoda</taxon>
        <taxon>Enoplea</taxon>
        <taxon>Dorylaimia</taxon>
        <taxon>Mermithida</taxon>
        <taxon>Mermithoidea</taxon>
        <taxon>Mermithidae</taxon>
        <taxon>Romanomermis</taxon>
    </lineage>
</organism>
<sequence length="208" mass="23095">MQKMEVQDKPAAESLKGPITYTTNFQEFVFGSQDKAAELILENKDNCFMAYRFRSLPNTNFIVKPCYRGLLPPRDTLSIEITFTFSTKDEKPCMSVVSLYGPSRTLADRLDRVMERIKREKLILDLLIFLLAIFAAGIMAGGIMAGTTVTQDDSSHYSGSGGTKNATKSGKLIAQHFERRPESDCTLQAEKDDDQTAASGVRQSGECE</sequence>
<evidence type="ECO:0000313" key="4">
    <source>
        <dbReference type="WBParaSite" id="nRc.2.0.1.t05849-RA"/>
    </source>
</evidence>
<feature type="transmembrane region" description="Helical" evidence="2">
    <location>
        <begin position="122"/>
        <end position="145"/>
    </location>
</feature>
<proteinExistence type="predicted"/>
<keyword evidence="2" id="KW-0812">Transmembrane</keyword>